<reference evidence="2 3" key="1">
    <citation type="journal article" date="2021" name="Commun. Biol.">
        <title>The genome of Shorea leprosula (Dipterocarpaceae) highlights the ecological relevance of drought in aseasonal tropical rainforests.</title>
        <authorList>
            <person name="Ng K.K.S."/>
            <person name="Kobayashi M.J."/>
            <person name="Fawcett J.A."/>
            <person name="Hatakeyama M."/>
            <person name="Paape T."/>
            <person name="Ng C.H."/>
            <person name="Ang C.C."/>
            <person name="Tnah L.H."/>
            <person name="Lee C.T."/>
            <person name="Nishiyama T."/>
            <person name="Sese J."/>
            <person name="O'Brien M.J."/>
            <person name="Copetti D."/>
            <person name="Mohd Noor M.I."/>
            <person name="Ong R.C."/>
            <person name="Putra M."/>
            <person name="Sireger I.Z."/>
            <person name="Indrioko S."/>
            <person name="Kosugi Y."/>
            <person name="Izuno A."/>
            <person name="Isagi Y."/>
            <person name="Lee S.L."/>
            <person name="Shimizu K.K."/>
        </authorList>
    </citation>
    <scope>NUCLEOTIDE SEQUENCE [LARGE SCALE GENOMIC DNA]</scope>
    <source>
        <strain evidence="2">214</strain>
    </source>
</reference>
<feature type="transmembrane region" description="Helical" evidence="1">
    <location>
        <begin position="27"/>
        <end position="46"/>
    </location>
</feature>
<keyword evidence="1" id="KW-0472">Membrane</keyword>
<keyword evidence="1" id="KW-1133">Transmembrane helix</keyword>
<dbReference type="EMBL" id="BPVZ01000104">
    <property type="protein sequence ID" value="GKV34250.1"/>
    <property type="molecule type" value="Genomic_DNA"/>
</dbReference>
<accession>A0AAV5LAL1</accession>
<evidence type="ECO:0000313" key="2">
    <source>
        <dbReference type="EMBL" id="GKV34250.1"/>
    </source>
</evidence>
<evidence type="ECO:0000313" key="3">
    <source>
        <dbReference type="Proteomes" id="UP001054252"/>
    </source>
</evidence>
<keyword evidence="1" id="KW-0812">Transmembrane</keyword>
<protein>
    <submittedName>
        <fullName evidence="2">Uncharacterized protein</fullName>
    </submittedName>
</protein>
<dbReference type="Proteomes" id="UP001054252">
    <property type="component" value="Unassembled WGS sequence"/>
</dbReference>
<sequence>MSAYPTRRTESTHHGLYQFAKTALIKIFIYPRCLFFLTISDWVLVIRRRVSLVLWRRT</sequence>
<gene>
    <name evidence="2" type="ORF">SLEP1_g42640</name>
</gene>
<dbReference type="AlphaFoldDB" id="A0AAV5LAL1"/>
<evidence type="ECO:0000256" key="1">
    <source>
        <dbReference type="SAM" id="Phobius"/>
    </source>
</evidence>
<name>A0AAV5LAL1_9ROSI</name>
<proteinExistence type="predicted"/>
<keyword evidence="3" id="KW-1185">Reference proteome</keyword>
<comment type="caution">
    <text evidence="2">The sequence shown here is derived from an EMBL/GenBank/DDBJ whole genome shotgun (WGS) entry which is preliminary data.</text>
</comment>
<organism evidence="2 3">
    <name type="scientific">Rubroshorea leprosula</name>
    <dbReference type="NCBI Taxonomy" id="152421"/>
    <lineage>
        <taxon>Eukaryota</taxon>
        <taxon>Viridiplantae</taxon>
        <taxon>Streptophyta</taxon>
        <taxon>Embryophyta</taxon>
        <taxon>Tracheophyta</taxon>
        <taxon>Spermatophyta</taxon>
        <taxon>Magnoliopsida</taxon>
        <taxon>eudicotyledons</taxon>
        <taxon>Gunneridae</taxon>
        <taxon>Pentapetalae</taxon>
        <taxon>rosids</taxon>
        <taxon>malvids</taxon>
        <taxon>Malvales</taxon>
        <taxon>Dipterocarpaceae</taxon>
        <taxon>Rubroshorea</taxon>
    </lineage>
</organism>